<accession>A0A816KP37</accession>
<dbReference type="Proteomes" id="UP000676336">
    <property type="component" value="Unassembled WGS sequence"/>
</dbReference>
<dbReference type="Proteomes" id="UP000663824">
    <property type="component" value="Unassembled WGS sequence"/>
</dbReference>
<comment type="caution">
    <text evidence="1">The sequence shown here is derived from an EMBL/GenBank/DDBJ whole genome shotgun (WGS) entry which is preliminary data.</text>
</comment>
<dbReference type="EMBL" id="CAJNRE010000091">
    <property type="protein sequence ID" value="CAF1917698.1"/>
    <property type="molecule type" value="Genomic_DNA"/>
</dbReference>
<reference evidence="1" key="1">
    <citation type="submission" date="2021-02" db="EMBL/GenBank/DDBJ databases">
        <authorList>
            <person name="Nowell W R."/>
        </authorList>
    </citation>
    <scope>NUCLEOTIDE SEQUENCE</scope>
</reference>
<sequence>MSFSWISSRRNHHSRPRHHYRQPAPVFRYGYGQPYGYGYAQLFSPTPYAGNYSSGLPRYPIRRAPVRSVRHVHHHGGASAFGGGANLGASNSFGGGSFGGGGGCGGGGGGGGWGEGGA</sequence>
<evidence type="ECO:0000313" key="3">
    <source>
        <dbReference type="Proteomes" id="UP000663824"/>
    </source>
</evidence>
<evidence type="ECO:0000313" key="1">
    <source>
        <dbReference type="EMBL" id="CAF1917698.1"/>
    </source>
</evidence>
<gene>
    <name evidence="1" type="ORF">MBJ925_LOCUS1433</name>
    <name evidence="2" type="ORF">SMN809_LOCUS23536</name>
</gene>
<proteinExistence type="predicted"/>
<dbReference type="EMBL" id="CAJOBI010025103">
    <property type="protein sequence ID" value="CAF4240203.1"/>
    <property type="molecule type" value="Genomic_DNA"/>
</dbReference>
<evidence type="ECO:0000313" key="2">
    <source>
        <dbReference type="EMBL" id="CAF4240203.1"/>
    </source>
</evidence>
<name>A0A816KP37_9BILA</name>
<protein>
    <submittedName>
        <fullName evidence="1">Uncharacterized protein</fullName>
    </submittedName>
</protein>
<dbReference type="AlphaFoldDB" id="A0A816KP37"/>
<organism evidence="1 3">
    <name type="scientific">Rotaria magnacalcarata</name>
    <dbReference type="NCBI Taxonomy" id="392030"/>
    <lineage>
        <taxon>Eukaryota</taxon>
        <taxon>Metazoa</taxon>
        <taxon>Spiralia</taxon>
        <taxon>Gnathifera</taxon>
        <taxon>Rotifera</taxon>
        <taxon>Eurotatoria</taxon>
        <taxon>Bdelloidea</taxon>
        <taxon>Philodinida</taxon>
        <taxon>Philodinidae</taxon>
        <taxon>Rotaria</taxon>
    </lineage>
</organism>